<comment type="caution">
    <text evidence="1">The sequence shown here is derived from an EMBL/GenBank/DDBJ whole genome shotgun (WGS) entry which is preliminary data.</text>
</comment>
<accession>A0A9J5ZGB4</accession>
<keyword evidence="2" id="KW-1185">Reference proteome</keyword>
<reference evidence="1 2" key="1">
    <citation type="submission" date="2020-09" db="EMBL/GenBank/DDBJ databases">
        <title>De no assembly of potato wild relative species, Solanum commersonii.</title>
        <authorList>
            <person name="Cho K."/>
        </authorList>
    </citation>
    <scope>NUCLEOTIDE SEQUENCE [LARGE SCALE GENOMIC DNA]</scope>
    <source>
        <strain evidence="1">LZ3.2</strain>
        <tissue evidence="1">Leaf</tissue>
    </source>
</reference>
<organism evidence="1 2">
    <name type="scientific">Solanum commersonii</name>
    <name type="common">Commerson's wild potato</name>
    <name type="synonym">Commerson's nightshade</name>
    <dbReference type="NCBI Taxonomy" id="4109"/>
    <lineage>
        <taxon>Eukaryota</taxon>
        <taxon>Viridiplantae</taxon>
        <taxon>Streptophyta</taxon>
        <taxon>Embryophyta</taxon>
        <taxon>Tracheophyta</taxon>
        <taxon>Spermatophyta</taxon>
        <taxon>Magnoliopsida</taxon>
        <taxon>eudicotyledons</taxon>
        <taxon>Gunneridae</taxon>
        <taxon>Pentapetalae</taxon>
        <taxon>asterids</taxon>
        <taxon>lamiids</taxon>
        <taxon>Solanales</taxon>
        <taxon>Solanaceae</taxon>
        <taxon>Solanoideae</taxon>
        <taxon>Solaneae</taxon>
        <taxon>Solanum</taxon>
    </lineage>
</organism>
<proteinExistence type="predicted"/>
<evidence type="ECO:0000313" key="1">
    <source>
        <dbReference type="EMBL" id="KAG5610999.1"/>
    </source>
</evidence>
<dbReference type="Proteomes" id="UP000824120">
    <property type="component" value="Chromosome 4"/>
</dbReference>
<name>A0A9J5ZGB4_SOLCO</name>
<sequence length="126" mass="14659">MWNFFRWIGLEDTQAYPKKESFKHLESIIQKSGDIDDDITHHIGAVWKKWRLAFEIQCEWLEESEVQFPSLSIIASLTLFLNAGLDVARYLTTNIDITPLLILCPLLLSHVLLEFCFPYFSLNLLA</sequence>
<dbReference type="EMBL" id="JACXVP010000004">
    <property type="protein sequence ID" value="KAG5610999.1"/>
    <property type="molecule type" value="Genomic_DNA"/>
</dbReference>
<evidence type="ECO:0000313" key="2">
    <source>
        <dbReference type="Proteomes" id="UP000824120"/>
    </source>
</evidence>
<dbReference type="AlphaFoldDB" id="A0A9J5ZGB4"/>
<protein>
    <submittedName>
        <fullName evidence="1">Uncharacterized protein</fullName>
    </submittedName>
</protein>
<gene>
    <name evidence="1" type="ORF">H5410_022280</name>
</gene>